<dbReference type="Pfam" id="PF00098">
    <property type="entry name" value="zf-CCHC"/>
    <property type="match status" value="1"/>
</dbReference>
<dbReference type="GO" id="GO:0006397">
    <property type="term" value="P:mRNA processing"/>
    <property type="evidence" value="ECO:0007669"/>
    <property type="project" value="UniProtKB-KW"/>
</dbReference>
<organism evidence="5 6">
    <name type="scientific">Austropuccinia psidii MF-1</name>
    <dbReference type="NCBI Taxonomy" id="1389203"/>
    <lineage>
        <taxon>Eukaryota</taxon>
        <taxon>Fungi</taxon>
        <taxon>Dikarya</taxon>
        <taxon>Basidiomycota</taxon>
        <taxon>Pucciniomycotina</taxon>
        <taxon>Pucciniomycetes</taxon>
        <taxon>Pucciniales</taxon>
        <taxon>Sphaerophragmiaceae</taxon>
        <taxon>Austropuccinia</taxon>
    </lineage>
</organism>
<accession>A0A9Q3DM58</accession>
<keyword evidence="6" id="KW-1185">Reference proteome</keyword>
<dbReference type="EMBL" id="AVOT02017439">
    <property type="protein sequence ID" value="MBW0503525.1"/>
    <property type="molecule type" value="Genomic_DNA"/>
</dbReference>
<dbReference type="SMART" id="SM00343">
    <property type="entry name" value="ZnF_C2HC"/>
    <property type="match status" value="1"/>
</dbReference>
<dbReference type="GO" id="GO:0008270">
    <property type="term" value="F:zinc ion binding"/>
    <property type="evidence" value="ECO:0007669"/>
    <property type="project" value="UniProtKB-KW"/>
</dbReference>
<dbReference type="PROSITE" id="PS50158">
    <property type="entry name" value="ZF_CCHC"/>
    <property type="match status" value="1"/>
</dbReference>
<dbReference type="Proteomes" id="UP000765509">
    <property type="component" value="Unassembled WGS sequence"/>
</dbReference>
<evidence type="ECO:0000313" key="6">
    <source>
        <dbReference type="Proteomes" id="UP000765509"/>
    </source>
</evidence>
<feature type="region of interest" description="Disordered" evidence="3">
    <location>
        <begin position="62"/>
        <end position="82"/>
    </location>
</feature>
<evidence type="ECO:0000256" key="1">
    <source>
        <dbReference type="ARBA" id="ARBA00022664"/>
    </source>
</evidence>
<comment type="caution">
    <text evidence="5">The sequence shown here is derived from an EMBL/GenBank/DDBJ whole genome shotgun (WGS) entry which is preliminary data.</text>
</comment>
<dbReference type="Gene3D" id="4.10.60.10">
    <property type="entry name" value="Zinc finger, CCHC-type"/>
    <property type="match status" value="1"/>
</dbReference>
<dbReference type="SUPFAM" id="SSF57756">
    <property type="entry name" value="Retrovirus zinc finger-like domains"/>
    <property type="match status" value="1"/>
</dbReference>
<evidence type="ECO:0000259" key="4">
    <source>
        <dbReference type="PROSITE" id="PS50158"/>
    </source>
</evidence>
<feature type="region of interest" description="Disordered" evidence="3">
    <location>
        <begin position="104"/>
        <end position="126"/>
    </location>
</feature>
<keyword evidence="2" id="KW-0862">Zinc</keyword>
<dbReference type="AlphaFoldDB" id="A0A9Q3DM58"/>
<evidence type="ECO:0000256" key="2">
    <source>
        <dbReference type="PROSITE-ProRule" id="PRU00047"/>
    </source>
</evidence>
<evidence type="ECO:0000313" key="5">
    <source>
        <dbReference type="EMBL" id="MBW0503525.1"/>
    </source>
</evidence>
<sequence length="126" mass="14625">MVHMKIIKKCGGELEHAVRIRYIEPCSTEEYINALEDIVTRTKIGRTWKKLDIESPNKPFIKKYKPRKTFNPNTSNSNEQRKCHKCGGIGHLANNCLKKAKINEIVKNEDHNDKEQKSDSEKDTEE</sequence>
<keyword evidence="1" id="KW-0507">mRNA processing</keyword>
<keyword evidence="2" id="KW-0863">Zinc-finger</keyword>
<dbReference type="InterPro" id="IPR001878">
    <property type="entry name" value="Znf_CCHC"/>
</dbReference>
<feature type="domain" description="CCHC-type" evidence="4">
    <location>
        <begin position="81"/>
        <end position="96"/>
    </location>
</feature>
<dbReference type="OrthoDB" id="2507294at2759"/>
<dbReference type="GO" id="GO:0003676">
    <property type="term" value="F:nucleic acid binding"/>
    <property type="evidence" value="ECO:0007669"/>
    <property type="project" value="InterPro"/>
</dbReference>
<proteinExistence type="predicted"/>
<protein>
    <recommendedName>
        <fullName evidence="4">CCHC-type domain-containing protein</fullName>
    </recommendedName>
</protein>
<keyword evidence="2" id="KW-0479">Metal-binding</keyword>
<dbReference type="InterPro" id="IPR036875">
    <property type="entry name" value="Znf_CCHC_sf"/>
</dbReference>
<gene>
    <name evidence="5" type="ORF">O181_043240</name>
</gene>
<reference evidence="5" key="1">
    <citation type="submission" date="2021-03" db="EMBL/GenBank/DDBJ databases">
        <title>Draft genome sequence of rust myrtle Austropuccinia psidii MF-1, a brazilian biotype.</title>
        <authorList>
            <person name="Quecine M.C."/>
            <person name="Pachon D.M.R."/>
            <person name="Bonatelli M.L."/>
            <person name="Correr F.H."/>
            <person name="Franceschini L.M."/>
            <person name="Leite T.F."/>
            <person name="Margarido G.R.A."/>
            <person name="Almeida C.A."/>
            <person name="Ferrarezi J.A."/>
            <person name="Labate C.A."/>
        </authorList>
    </citation>
    <scope>NUCLEOTIDE SEQUENCE</scope>
    <source>
        <strain evidence="5">MF-1</strain>
    </source>
</reference>
<evidence type="ECO:0000256" key="3">
    <source>
        <dbReference type="SAM" id="MobiDB-lite"/>
    </source>
</evidence>
<name>A0A9Q3DM58_9BASI</name>